<evidence type="ECO:0000256" key="1">
    <source>
        <dbReference type="SAM" id="MobiDB-lite"/>
    </source>
</evidence>
<evidence type="ECO:0000313" key="3">
    <source>
        <dbReference type="EMBL" id="VAW23282.1"/>
    </source>
</evidence>
<sequence length="46" mass="4829">MSDDLSDPLSSPHISSNEFDTPGFKRRDFIYIATGTIGAAAVAGSI</sequence>
<dbReference type="AlphaFoldDB" id="A0A3B0U9Y6"/>
<dbReference type="PROSITE" id="PS51318">
    <property type="entry name" value="TAT"/>
    <property type="match status" value="1"/>
</dbReference>
<dbReference type="Gene3D" id="1.20.5.510">
    <property type="entry name" value="Single helix bin"/>
    <property type="match status" value="1"/>
</dbReference>
<reference evidence="3" key="1">
    <citation type="submission" date="2018-06" db="EMBL/GenBank/DDBJ databases">
        <authorList>
            <person name="Zhirakovskaya E."/>
        </authorList>
    </citation>
    <scope>NUCLEOTIDE SEQUENCE</scope>
</reference>
<evidence type="ECO:0000259" key="2">
    <source>
        <dbReference type="Pfam" id="PF10399"/>
    </source>
</evidence>
<feature type="region of interest" description="Disordered" evidence="1">
    <location>
        <begin position="1"/>
        <end position="22"/>
    </location>
</feature>
<dbReference type="InterPro" id="IPR019470">
    <property type="entry name" value="Ubiq_cytC_Rdtase_Fe-S_su_TAT"/>
</dbReference>
<name>A0A3B0U9Y6_9ZZZZ</name>
<accession>A0A3B0U9Y6</accession>
<proteinExistence type="predicted"/>
<dbReference type="GO" id="GO:0008121">
    <property type="term" value="F:quinol-cytochrome-c reductase activity"/>
    <property type="evidence" value="ECO:0007669"/>
    <property type="project" value="InterPro"/>
</dbReference>
<feature type="domain" description="Ubiquitinol-cytochrome C reductase Fe-S subunit TAT signal" evidence="2">
    <location>
        <begin position="24"/>
        <end position="44"/>
    </location>
</feature>
<feature type="compositionally biased region" description="Low complexity" evidence="1">
    <location>
        <begin position="7"/>
        <end position="16"/>
    </location>
</feature>
<protein>
    <recommendedName>
        <fullName evidence="2">Ubiquitinol-cytochrome C reductase Fe-S subunit TAT signal domain-containing protein</fullName>
    </recommendedName>
</protein>
<dbReference type="InterPro" id="IPR006311">
    <property type="entry name" value="TAT_signal"/>
</dbReference>
<dbReference type="EMBL" id="UOEQ01000458">
    <property type="protein sequence ID" value="VAW23282.1"/>
    <property type="molecule type" value="Genomic_DNA"/>
</dbReference>
<organism evidence="3">
    <name type="scientific">hydrothermal vent metagenome</name>
    <dbReference type="NCBI Taxonomy" id="652676"/>
    <lineage>
        <taxon>unclassified sequences</taxon>
        <taxon>metagenomes</taxon>
        <taxon>ecological metagenomes</taxon>
    </lineage>
</organism>
<gene>
    <name evidence="3" type="ORF">MNBD_ALPHA11-1786</name>
</gene>
<dbReference type="Pfam" id="PF10399">
    <property type="entry name" value="UCR_Fe-S_N"/>
    <property type="match status" value="1"/>
</dbReference>